<evidence type="ECO:0000313" key="1">
    <source>
        <dbReference type="EMBL" id="KAK7090000.1"/>
    </source>
</evidence>
<gene>
    <name evidence="1" type="ORF">V1264_009865</name>
</gene>
<organism evidence="1 2">
    <name type="scientific">Littorina saxatilis</name>
    <dbReference type="NCBI Taxonomy" id="31220"/>
    <lineage>
        <taxon>Eukaryota</taxon>
        <taxon>Metazoa</taxon>
        <taxon>Spiralia</taxon>
        <taxon>Lophotrochozoa</taxon>
        <taxon>Mollusca</taxon>
        <taxon>Gastropoda</taxon>
        <taxon>Caenogastropoda</taxon>
        <taxon>Littorinimorpha</taxon>
        <taxon>Littorinoidea</taxon>
        <taxon>Littorinidae</taxon>
        <taxon>Littorina</taxon>
    </lineage>
</organism>
<evidence type="ECO:0008006" key="3">
    <source>
        <dbReference type="Google" id="ProtNLM"/>
    </source>
</evidence>
<protein>
    <recommendedName>
        <fullName evidence="3">Sulfotransferase family protein</fullName>
    </recommendedName>
</protein>
<dbReference type="Proteomes" id="UP001374579">
    <property type="component" value="Unassembled WGS sequence"/>
</dbReference>
<comment type="caution">
    <text evidence="1">The sequence shown here is derived from an EMBL/GenBank/DDBJ whole genome shotgun (WGS) entry which is preliminary data.</text>
</comment>
<proteinExistence type="predicted"/>
<dbReference type="AlphaFoldDB" id="A0AAN9AN72"/>
<dbReference type="PANTHER" id="PTHR48419:SF1">
    <property type="entry name" value="SULFOTRANSFERASE DOMAIN-CONTAINING PROTEIN"/>
    <property type="match status" value="1"/>
</dbReference>
<accession>A0AAN9AN72</accession>
<dbReference type="SUPFAM" id="SSF52540">
    <property type="entry name" value="P-loop containing nucleoside triphosphate hydrolases"/>
    <property type="match status" value="1"/>
</dbReference>
<reference evidence="1 2" key="1">
    <citation type="submission" date="2024-02" db="EMBL/GenBank/DDBJ databases">
        <title>Chromosome-scale genome assembly of the rough periwinkle Littorina saxatilis.</title>
        <authorList>
            <person name="De Jode A."/>
            <person name="Faria R."/>
            <person name="Formenti G."/>
            <person name="Sims Y."/>
            <person name="Smith T.P."/>
            <person name="Tracey A."/>
            <person name="Wood J.M.D."/>
            <person name="Zagrodzka Z.B."/>
            <person name="Johannesson K."/>
            <person name="Butlin R.K."/>
            <person name="Leder E.H."/>
        </authorList>
    </citation>
    <scope>NUCLEOTIDE SEQUENCE [LARGE SCALE GENOMIC DNA]</scope>
    <source>
        <strain evidence="1">Snail1</strain>
        <tissue evidence="1">Muscle</tissue>
    </source>
</reference>
<evidence type="ECO:0000313" key="2">
    <source>
        <dbReference type="Proteomes" id="UP001374579"/>
    </source>
</evidence>
<dbReference type="Pfam" id="PF19798">
    <property type="entry name" value="Sulfotransfer_5"/>
    <property type="match status" value="1"/>
</dbReference>
<name>A0AAN9AN72_9CAEN</name>
<dbReference type="InterPro" id="IPR053226">
    <property type="entry name" value="Pyrrolopyrazine_biosynth_F"/>
</dbReference>
<dbReference type="EMBL" id="JBAMIC010000024">
    <property type="protein sequence ID" value="KAK7090000.1"/>
    <property type="molecule type" value="Genomic_DNA"/>
</dbReference>
<dbReference type="PANTHER" id="PTHR48419">
    <property type="entry name" value="SULFOTRANSFERASE DOMAIN-CONTAINING PROTEIN"/>
    <property type="match status" value="1"/>
</dbReference>
<dbReference type="InterPro" id="IPR027417">
    <property type="entry name" value="P-loop_NTPase"/>
</dbReference>
<keyword evidence="2" id="KW-1185">Reference proteome</keyword>
<sequence>MTSISGQKRIMLWAVPRSLSGAMCRVMLNSGLTTKVMYEPYAECYHLGPERVSTHDMKFQPDPSRSYSNIKTKQELPYEGKELVFVKNQAYHLAPDRLTAEWIPDGFTHTFIIRNPRSTIISKLKLLKKCTGWNYDPRESGYQEQVQIAHVLQQLGHRLVVIDADDLMENPEGILRAYCREVGLEFKPSMIHWEPLSEPDFQETFLCGVWEPSWFDNVRTASGLYPKPKMAAKDTGNDVSYDAETRDLIGRSERENTKYYEELYALRLTA</sequence>
<dbReference type="Gene3D" id="3.40.50.300">
    <property type="entry name" value="P-loop containing nucleotide triphosphate hydrolases"/>
    <property type="match status" value="1"/>
</dbReference>